<evidence type="ECO:0000256" key="1">
    <source>
        <dbReference type="SAM" id="MobiDB-lite"/>
    </source>
</evidence>
<reference evidence="4" key="1">
    <citation type="submission" date="2022-11" db="UniProtKB">
        <authorList>
            <consortium name="WormBaseParasite"/>
        </authorList>
    </citation>
    <scope>IDENTIFICATION</scope>
</reference>
<keyword evidence="3" id="KW-1185">Reference proteome</keyword>
<dbReference type="SMART" id="SM01349">
    <property type="entry name" value="TOG"/>
    <property type="match status" value="1"/>
</dbReference>
<organism evidence="3 4">
    <name type="scientific">Romanomermis culicivorax</name>
    <name type="common">Nematode worm</name>
    <dbReference type="NCBI Taxonomy" id="13658"/>
    <lineage>
        <taxon>Eukaryota</taxon>
        <taxon>Metazoa</taxon>
        <taxon>Ecdysozoa</taxon>
        <taxon>Nematoda</taxon>
        <taxon>Enoplea</taxon>
        <taxon>Dorylaimia</taxon>
        <taxon>Mermithida</taxon>
        <taxon>Mermithoidea</taxon>
        <taxon>Mermithidae</taxon>
        <taxon>Romanomermis</taxon>
    </lineage>
</organism>
<dbReference type="Gene3D" id="1.25.10.10">
    <property type="entry name" value="Leucine-rich Repeat Variant"/>
    <property type="match status" value="1"/>
</dbReference>
<dbReference type="InterPro" id="IPR011989">
    <property type="entry name" value="ARM-like"/>
</dbReference>
<protein>
    <submittedName>
        <fullName evidence="4">TOG domain-containing protein</fullName>
    </submittedName>
</protein>
<feature type="domain" description="TOG" evidence="2">
    <location>
        <begin position="85"/>
        <end position="304"/>
    </location>
</feature>
<sequence length="510" mass="58325">MWQNNLDENLIVDKLSDDQNMEQCLRILSKLKTLSINDRRWLEKFGRKYQLLDQLCKLLSSNEWELSRKSEANLNYLQKNLVHKMSNNAQNDDFLKSIPALFAAELRNSDWTLLKNGIQTLKDDQMRNYLFEKLNFYVGNLLDDFNIRVILGALEILNIVLHKLNHFCEPYVQQIIDILSKQFGNQKNQVRRLNLAVILKLAEIATPKRIVAALCSYLQHRSSRVKEEILNLITILMLNFDGDDENMFNFLAIMYVVCPLGVDSKRRVRLAALECLAVVANRLGYGKLEQVYQCARRIENMQNMTGFTKALEAKFNKKKLPKIRIDGLLEYSDLDFSVVNNDHPMQNDPNADMAWIMSAGLGPGSAAHPFRSSSPPNRILKPSPSFGSSEFKPDEKSVTSNNKLASASMDKSTSYSKQEAAQPNYELISAITGRNLLKIINNNNKEAKSRWDETSIKHNDNNQTMPADQGLNGDGNSKTIMKRHSSLGLASVQPNQNIKWKQFKECRKNY</sequence>
<feature type="compositionally biased region" description="Polar residues" evidence="1">
    <location>
        <begin position="398"/>
        <end position="417"/>
    </location>
</feature>
<dbReference type="AlphaFoldDB" id="A0A915I326"/>
<evidence type="ECO:0000313" key="4">
    <source>
        <dbReference type="WBParaSite" id="nRc.2.0.1.t08240-RA"/>
    </source>
</evidence>
<name>A0A915I326_ROMCU</name>
<dbReference type="SUPFAM" id="SSF48371">
    <property type="entry name" value="ARM repeat"/>
    <property type="match status" value="1"/>
</dbReference>
<evidence type="ECO:0000259" key="2">
    <source>
        <dbReference type="SMART" id="SM01349"/>
    </source>
</evidence>
<dbReference type="GO" id="GO:0008017">
    <property type="term" value="F:microtubule binding"/>
    <property type="evidence" value="ECO:0007669"/>
    <property type="project" value="TreeGrafter"/>
</dbReference>
<proteinExistence type="predicted"/>
<dbReference type="WBParaSite" id="nRc.2.0.1.t08240-RA">
    <property type="protein sequence ID" value="nRc.2.0.1.t08240-RA"/>
    <property type="gene ID" value="nRc.2.0.1.g08240"/>
</dbReference>
<dbReference type="GO" id="GO:0000226">
    <property type="term" value="P:microtubule cytoskeleton organization"/>
    <property type="evidence" value="ECO:0007669"/>
    <property type="project" value="TreeGrafter"/>
</dbReference>
<dbReference type="GO" id="GO:0005929">
    <property type="term" value="C:cilium"/>
    <property type="evidence" value="ECO:0007669"/>
    <property type="project" value="TreeGrafter"/>
</dbReference>
<dbReference type="GO" id="GO:0005881">
    <property type="term" value="C:cytoplasmic microtubule"/>
    <property type="evidence" value="ECO:0007669"/>
    <property type="project" value="TreeGrafter"/>
</dbReference>
<dbReference type="InterPro" id="IPR034085">
    <property type="entry name" value="TOG"/>
</dbReference>
<dbReference type="InterPro" id="IPR016024">
    <property type="entry name" value="ARM-type_fold"/>
</dbReference>
<evidence type="ECO:0000313" key="3">
    <source>
        <dbReference type="Proteomes" id="UP000887565"/>
    </source>
</evidence>
<accession>A0A915I326</accession>
<feature type="region of interest" description="Disordered" evidence="1">
    <location>
        <begin position="366"/>
        <end position="417"/>
    </location>
</feature>
<dbReference type="PANTHER" id="PTHR21567:SF87">
    <property type="entry name" value="CRESCERIN-LIKE PROTEIN CHE-12"/>
    <property type="match status" value="1"/>
</dbReference>
<dbReference type="Proteomes" id="UP000887565">
    <property type="component" value="Unplaced"/>
</dbReference>
<dbReference type="PANTHER" id="PTHR21567">
    <property type="entry name" value="CLASP"/>
    <property type="match status" value="1"/>
</dbReference>